<dbReference type="Proteomes" id="UP000287651">
    <property type="component" value="Unassembled WGS sequence"/>
</dbReference>
<feature type="region of interest" description="Disordered" evidence="1">
    <location>
        <begin position="79"/>
        <end position="116"/>
    </location>
</feature>
<proteinExistence type="predicted"/>
<organism evidence="2 3">
    <name type="scientific">Ensete ventricosum</name>
    <name type="common">Abyssinian banana</name>
    <name type="synonym">Musa ensete</name>
    <dbReference type="NCBI Taxonomy" id="4639"/>
    <lineage>
        <taxon>Eukaryota</taxon>
        <taxon>Viridiplantae</taxon>
        <taxon>Streptophyta</taxon>
        <taxon>Embryophyta</taxon>
        <taxon>Tracheophyta</taxon>
        <taxon>Spermatophyta</taxon>
        <taxon>Magnoliopsida</taxon>
        <taxon>Liliopsida</taxon>
        <taxon>Zingiberales</taxon>
        <taxon>Musaceae</taxon>
        <taxon>Ensete</taxon>
    </lineage>
</organism>
<dbReference type="AlphaFoldDB" id="A0A426X6G1"/>
<evidence type="ECO:0000256" key="1">
    <source>
        <dbReference type="SAM" id="MobiDB-lite"/>
    </source>
</evidence>
<name>A0A426X6G1_ENSVE</name>
<comment type="caution">
    <text evidence="2">The sequence shown here is derived from an EMBL/GenBank/DDBJ whole genome shotgun (WGS) entry which is preliminary data.</text>
</comment>
<evidence type="ECO:0000313" key="2">
    <source>
        <dbReference type="EMBL" id="RRT35063.1"/>
    </source>
</evidence>
<protein>
    <submittedName>
        <fullName evidence="2">Uncharacterized protein</fullName>
    </submittedName>
</protein>
<dbReference type="EMBL" id="AMZH03025641">
    <property type="protein sequence ID" value="RRT35063.1"/>
    <property type="molecule type" value="Genomic_DNA"/>
</dbReference>
<reference evidence="2 3" key="1">
    <citation type="journal article" date="2014" name="Agronomy (Basel)">
        <title>A Draft Genome Sequence for Ensete ventricosum, the Drought-Tolerant Tree Against Hunger.</title>
        <authorList>
            <person name="Harrison J."/>
            <person name="Moore K.A."/>
            <person name="Paszkiewicz K."/>
            <person name="Jones T."/>
            <person name="Grant M."/>
            <person name="Ambacheew D."/>
            <person name="Muzemil S."/>
            <person name="Studholme D.J."/>
        </authorList>
    </citation>
    <scope>NUCLEOTIDE SEQUENCE [LARGE SCALE GENOMIC DNA]</scope>
</reference>
<gene>
    <name evidence="2" type="ORF">B296_00056704</name>
</gene>
<sequence>MPTARRGGTTTSIAELVARTEEGNSMQGKQGLREIATTSPFLLGHQWKWGKGEEQGAVEGDVDGQWEAVATLLCIGGEKGSSSNVKAAQLSGWQVVDEGGGSSGRRRRQRKAKGEVEEVAASARGGTNGGCGCDCCDIREVIARLGGQQLVLLRTRAGDAAR</sequence>
<accession>A0A426X6G1</accession>
<evidence type="ECO:0000313" key="3">
    <source>
        <dbReference type="Proteomes" id="UP000287651"/>
    </source>
</evidence>